<name>A0A9Q0QN01_9MAGN</name>
<sequence>MENLKTDSSLSRRIVLAFLDFLKSVEPTPGVDVEALEVAKECLEEVFKVNQSSVDDRTEAGFLVSLFHSLDKKKHVTKPDLGHGAFSLDTPSTSSSQNAVDGSTANAPKPLSKSWTEEQSSGVSKDDLFGQFISALEKLDFFKATPDGDDYQAHLDKVSNLFHGALQEIESSGCQTINQKNLADMLKIQGNKAMQSKLYSDAIELYTCAIALCENNAVYYCNRAAAYTEVKKYSEAIRDCLKSIEIDKNYIKAYSRMGLAYYAEGNYSDAINKGFKKALQLDPDNESIKENIRVAERKLKEEMQGMYHEQAAGSTWHSQQGTWNHGPSPDQQESMNHGPPPTFTAPSFNPANLASMLMNLAATAYQEQSQQAQNNPHGGSDREDRQGMDEPGIRIDGNITMNFQEELPEELSGALRNVMDALSGATRHDHTQGNMNDGSAPN</sequence>
<feature type="compositionally biased region" description="Basic and acidic residues" evidence="5">
    <location>
        <begin position="379"/>
        <end position="393"/>
    </location>
</feature>
<evidence type="ECO:0000256" key="5">
    <source>
        <dbReference type="SAM" id="MobiDB-lite"/>
    </source>
</evidence>
<dbReference type="InterPro" id="IPR019734">
    <property type="entry name" value="TPR_rpt"/>
</dbReference>
<feature type="compositionally biased region" description="Polar residues" evidence="5">
    <location>
        <begin position="432"/>
        <end position="442"/>
    </location>
</feature>
<protein>
    <recommendedName>
        <fullName evidence="6">SGTA homodimerisation domain-containing protein</fullName>
    </recommendedName>
</protein>
<dbReference type="Pfam" id="PF00515">
    <property type="entry name" value="TPR_1"/>
    <property type="match status" value="1"/>
</dbReference>
<feature type="region of interest" description="Disordered" evidence="5">
    <location>
        <begin position="418"/>
        <end position="442"/>
    </location>
</feature>
<keyword evidence="2" id="KW-0677">Repeat</keyword>
<dbReference type="InterPro" id="IPR047150">
    <property type="entry name" value="SGT"/>
</dbReference>
<dbReference type="Gene3D" id="1.25.40.10">
    <property type="entry name" value="Tetratricopeptide repeat domain"/>
    <property type="match status" value="1"/>
</dbReference>
<keyword evidence="8" id="KW-1185">Reference proteome</keyword>
<feature type="domain" description="SGTA homodimerisation" evidence="6">
    <location>
        <begin position="12"/>
        <end position="61"/>
    </location>
</feature>
<reference evidence="7" key="1">
    <citation type="journal article" date="2023" name="Plant J.">
        <title>The genome of the king protea, Protea cynaroides.</title>
        <authorList>
            <person name="Chang J."/>
            <person name="Duong T.A."/>
            <person name="Schoeman C."/>
            <person name="Ma X."/>
            <person name="Roodt D."/>
            <person name="Barker N."/>
            <person name="Li Z."/>
            <person name="Van de Peer Y."/>
            <person name="Mizrachi E."/>
        </authorList>
    </citation>
    <scope>NUCLEOTIDE SEQUENCE</scope>
    <source>
        <tissue evidence="7">Young leaves</tissue>
    </source>
</reference>
<dbReference type="AlphaFoldDB" id="A0A9Q0QN01"/>
<evidence type="ECO:0000256" key="2">
    <source>
        <dbReference type="ARBA" id="ARBA00022737"/>
    </source>
</evidence>
<dbReference type="SUPFAM" id="SSF48452">
    <property type="entry name" value="TPR-like"/>
    <property type="match status" value="1"/>
</dbReference>
<evidence type="ECO:0000256" key="4">
    <source>
        <dbReference type="PROSITE-ProRule" id="PRU00339"/>
    </source>
</evidence>
<feature type="compositionally biased region" description="Polar residues" evidence="5">
    <location>
        <begin position="366"/>
        <end position="377"/>
    </location>
</feature>
<keyword evidence="3 4" id="KW-0802">TPR repeat</keyword>
<dbReference type="Proteomes" id="UP001141806">
    <property type="component" value="Unassembled WGS sequence"/>
</dbReference>
<accession>A0A9Q0QN01</accession>
<dbReference type="Gene3D" id="1.20.5.420">
    <property type="entry name" value="Immunoglobulin FC, subunit C"/>
    <property type="match status" value="1"/>
</dbReference>
<dbReference type="PANTHER" id="PTHR45831">
    <property type="entry name" value="LD24721P"/>
    <property type="match status" value="1"/>
</dbReference>
<comment type="similarity">
    <text evidence="1">Belongs to the SGT family.</text>
</comment>
<dbReference type="InterPro" id="IPR011990">
    <property type="entry name" value="TPR-like_helical_dom_sf"/>
</dbReference>
<gene>
    <name evidence="7" type="ORF">NE237_017499</name>
</gene>
<feature type="repeat" description="TPR" evidence="4">
    <location>
        <begin position="251"/>
        <end position="285"/>
    </location>
</feature>
<evidence type="ECO:0000256" key="1">
    <source>
        <dbReference type="ARBA" id="ARBA00008175"/>
    </source>
</evidence>
<evidence type="ECO:0000256" key="3">
    <source>
        <dbReference type="ARBA" id="ARBA00022803"/>
    </source>
</evidence>
<comment type="caution">
    <text evidence="7">The sequence shown here is derived from an EMBL/GenBank/DDBJ whole genome shotgun (WGS) entry which is preliminary data.</text>
</comment>
<feature type="region of interest" description="Disordered" evidence="5">
    <location>
        <begin position="312"/>
        <end position="350"/>
    </location>
</feature>
<feature type="region of interest" description="Disordered" evidence="5">
    <location>
        <begin position="366"/>
        <end position="395"/>
    </location>
</feature>
<dbReference type="InterPro" id="IPR032374">
    <property type="entry name" value="SGTA_dimer"/>
</dbReference>
<feature type="region of interest" description="Disordered" evidence="5">
    <location>
        <begin position="83"/>
        <end position="119"/>
    </location>
</feature>
<dbReference type="GO" id="GO:0016020">
    <property type="term" value="C:membrane"/>
    <property type="evidence" value="ECO:0007669"/>
    <property type="project" value="TreeGrafter"/>
</dbReference>
<dbReference type="Pfam" id="PF16546">
    <property type="entry name" value="SGTA_dimer"/>
    <property type="match status" value="1"/>
</dbReference>
<evidence type="ECO:0000259" key="6">
    <source>
        <dbReference type="Pfam" id="PF16546"/>
    </source>
</evidence>
<organism evidence="7 8">
    <name type="scientific">Protea cynaroides</name>
    <dbReference type="NCBI Taxonomy" id="273540"/>
    <lineage>
        <taxon>Eukaryota</taxon>
        <taxon>Viridiplantae</taxon>
        <taxon>Streptophyta</taxon>
        <taxon>Embryophyta</taxon>
        <taxon>Tracheophyta</taxon>
        <taxon>Spermatophyta</taxon>
        <taxon>Magnoliopsida</taxon>
        <taxon>Proteales</taxon>
        <taxon>Proteaceae</taxon>
        <taxon>Protea</taxon>
    </lineage>
</organism>
<dbReference type="EMBL" id="JAMYWD010000007">
    <property type="protein sequence ID" value="KAJ4965650.1"/>
    <property type="molecule type" value="Genomic_DNA"/>
</dbReference>
<feature type="compositionally biased region" description="Polar residues" evidence="5">
    <location>
        <begin position="89"/>
        <end position="106"/>
    </location>
</feature>
<dbReference type="GO" id="GO:0060090">
    <property type="term" value="F:molecular adaptor activity"/>
    <property type="evidence" value="ECO:0007669"/>
    <property type="project" value="TreeGrafter"/>
</dbReference>
<proteinExistence type="inferred from homology"/>
<feature type="compositionally biased region" description="Polar residues" evidence="5">
    <location>
        <begin position="312"/>
        <end position="335"/>
    </location>
</feature>
<evidence type="ECO:0000313" key="7">
    <source>
        <dbReference type="EMBL" id="KAJ4965650.1"/>
    </source>
</evidence>
<dbReference type="PANTHER" id="PTHR45831:SF2">
    <property type="entry name" value="LD24721P"/>
    <property type="match status" value="1"/>
</dbReference>
<dbReference type="PROSITE" id="PS50005">
    <property type="entry name" value="TPR"/>
    <property type="match status" value="1"/>
</dbReference>
<dbReference type="SMART" id="SM00028">
    <property type="entry name" value="TPR"/>
    <property type="match status" value="3"/>
</dbReference>
<evidence type="ECO:0000313" key="8">
    <source>
        <dbReference type="Proteomes" id="UP001141806"/>
    </source>
</evidence>
<dbReference type="OrthoDB" id="2423701at2759"/>
<dbReference type="GO" id="GO:0006620">
    <property type="term" value="P:post-translational protein targeting to endoplasmic reticulum membrane"/>
    <property type="evidence" value="ECO:0007669"/>
    <property type="project" value="TreeGrafter"/>
</dbReference>
<dbReference type="GO" id="GO:0072380">
    <property type="term" value="C:TRC complex"/>
    <property type="evidence" value="ECO:0007669"/>
    <property type="project" value="TreeGrafter"/>
</dbReference>
<dbReference type="FunFam" id="1.25.40.10:FF:000330">
    <property type="entry name" value="Tetratricopeptide repeat (TPR)-like superfamily protein"/>
    <property type="match status" value="1"/>
</dbReference>